<feature type="transmembrane region" description="Helical" evidence="1">
    <location>
        <begin position="6"/>
        <end position="28"/>
    </location>
</feature>
<evidence type="ECO:0000256" key="1">
    <source>
        <dbReference type="SAM" id="Phobius"/>
    </source>
</evidence>
<evidence type="ECO:0000313" key="2">
    <source>
        <dbReference type="EMBL" id="QXJ27642.1"/>
    </source>
</evidence>
<gene>
    <name evidence="2" type="ORF">J5U23_00509</name>
</gene>
<reference evidence="2" key="1">
    <citation type="journal article" date="2021" name="Environ. Microbiol.">
        <title>New insights into the diversity and evolution of the archaeal mobilome from three complete genomes of Saccharolobus shibatae.</title>
        <authorList>
            <person name="Medvedeva S."/>
            <person name="Brandt D."/>
            <person name="Cvirkaite-Krupovic V."/>
            <person name="Liu Y."/>
            <person name="Severinov K."/>
            <person name="Ishino S."/>
            <person name="Ishino Y."/>
            <person name="Prangishvili D."/>
            <person name="Kalinowski J."/>
            <person name="Krupovic M."/>
        </authorList>
    </citation>
    <scope>NUCLEOTIDE SEQUENCE</scope>
    <source>
        <strain evidence="2">B12</strain>
    </source>
</reference>
<keyword evidence="1" id="KW-1133">Transmembrane helix</keyword>
<protein>
    <submittedName>
        <fullName evidence="2">Uncharacterized protein</fullName>
    </submittedName>
</protein>
<dbReference type="RefSeq" id="WP_218266878.1">
    <property type="nucleotide sequence ID" value="NZ_CP077717.1"/>
</dbReference>
<keyword evidence="1" id="KW-0812">Transmembrane</keyword>
<dbReference type="OrthoDB" id="43778at2157"/>
<dbReference type="Proteomes" id="UP000694018">
    <property type="component" value="Chromosome"/>
</dbReference>
<organism evidence="2 3">
    <name type="scientific">Saccharolobus shibatae (strain ATCC 51178 / DSM 5389 / JCM 8931 / NBRC 15437 / B12)</name>
    <name type="common">Sulfolobus shibatae</name>
    <dbReference type="NCBI Taxonomy" id="523848"/>
    <lineage>
        <taxon>Archaea</taxon>
        <taxon>Thermoproteota</taxon>
        <taxon>Thermoprotei</taxon>
        <taxon>Sulfolobales</taxon>
        <taxon>Sulfolobaceae</taxon>
        <taxon>Saccharolobus</taxon>
    </lineage>
</organism>
<dbReference type="AlphaFoldDB" id="A0A8F5BLT7"/>
<sequence>MIPNILFLEIILTSAFLLIISTGLQFYLESRLPSLSKDLDKITFLAKLEALLSLVQLLSSDKVSDMLEGTIIASPLNVKIEELEKYVSANWDNLKGFIDIVNEKIKNVDRIIFLSEELNATISHIINENKISLVLLILSSLFLLLNFMSVAFVFSGLAFGILVIAITSSLNCVKYANELKSFHSKYTLHL</sequence>
<proteinExistence type="predicted"/>
<dbReference type="KEGG" id="sshi:J5U23_00509"/>
<accession>A0A8F5BLT7</accession>
<feature type="transmembrane region" description="Helical" evidence="1">
    <location>
        <begin position="133"/>
        <end position="166"/>
    </location>
</feature>
<evidence type="ECO:0000313" key="3">
    <source>
        <dbReference type="Proteomes" id="UP000694018"/>
    </source>
</evidence>
<dbReference type="GeneID" id="65562118"/>
<name>A0A8F5BLT7_SACSH</name>
<keyword evidence="1" id="KW-0472">Membrane</keyword>
<dbReference type="EMBL" id="CP077717">
    <property type="protein sequence ID" value="QXJ27642.1"/>
    <property type="molecule type" value="Genomic_DNA"/>
</dbReference>